<comment type="caution">
    <text evidence="2">The sequence shown here is derived from an EMBL/GenBank/DDBJ whole genome shotgun (WGS) entry which is preliminary data.</text>
</comment>
<proteinExistence type="predicted"/>
<evidence type="ECO:0000313" key="3">
    <source>
        <dbReference type="Proteomes" id="UP000827092"/>
    </source>
</evidence>
<sequence length="96" mass="10719">MEHPSTHSAQAIPRNIAPPPLHHPLPPLLPQSVVGTNRQASNTLSIFEIERLDKFYCVCYRLQLCSELSEGTVSLACSGLYYLWGFCMCGEEEVLL</sequence>
<organism evidence="2 3">
    <name type="scientific">Oedothorax gibbosus</name>
    <dbReference type="NCBI Taxonomy" id="931172"/>
    <lineage>
        <taxon>Eukaryota</taxon>
        <taxon>Metazoa</taxon>
        <taxon>Ecdysozoa</taxon>
        <taxon>Arthropoda</taxon>
        <taxon>Chelicerata</taxon>
        <taxon>Arachnida</taxon>
        <taxon>Araneae</taxon>
        <taxon>Araneomorphae</taxon>
        <taxon>Entelegynae</taxon>
        <taxon>Araneoidea</taxon>
        <taxon>Linyphiidae</taxon>
        <taxon>Erigoninae</taxon>
        <taxon>Oedothorax</taxon>
    </lineage>
</organism>
<evidence type="ECO:0000256" key="1">
    <source>
        <dbReference type="SAM" id="MobiDB-lite"/>
    </source>
</evidence>
<dbReference type="AlphaFoldDB" id="A0AAV6VHU0"/>
<protein>
    <submittedName>
        <fullName evidence="2">Uncharacterized protein</fullName>
    </submittedName>
</protein>
<gene>
    <name evidence="2" type="ORF">JTE90_013833</name>
</gene>
<feature type="compositionally biased region" description="Pro residues" evidence="1">
    <location>
        <begin position="16"/>
        <end position="29"/>
    </location>
</feature>
<feature type="region of interest" description="Disordered" evidence="1">
    <location>
        <begin position="1"/>
        <end position="29"/>
    </location>
</feature>
<dbReference type="Proteomes" id="UP000827092">
    <property type="component" value="Unassembled WGS sequence"/>
</dbReference>
<accession>A0AAV6VHU0</accession>
<name>A0AAV6VHU0_9ARAC</name>
<dbReference type="EMBL" id="JAFNEN010000072">
    <property type="protein sequence ID" value="KAG8196350.1"/>
    <property type="molecule type" value="Genomic_DNA"/>
</dbReference>
<evidence type="ECO:0000313" key="2">
    <source>
        <dbReference type="EMBL" id="KAG8196350.1"/>
    </source>
</evidence>
<keyword evidence="3" id="KW-1185">Reference proteome</keyword>
<reference evidence="2 3" key="1">
    <citation type="journal article" date="2022" name="Nat. Ecol. Evol.">
        <title>A masculinizing supergene underlies an exaggerated male reproductive morph in a spider.</title>
        <authorList>
            <person name="Hendrickx F."/>
            <person name="De Corte Z."/>
            <person name="Sonet G."/>
            <person name="Van Belleghem S.M."/>
            <person name="Kostlbacher S."/>
            <person name="Vangestel C."/>
        </authorList>
    </citation>
    <scope>NUCLEOTIDE SEQUENCE [LARGE SCALE GENOMIC DNA]</scope>
    <source>
        <strain evidence="2">W744_W776</strain>
    </source>
</reference>